<dbReference type="Proteomes" id="UP000027178">
    <property type="component" value="Unassembled WGS sequence"/>
</dbReference>
<gene>
    <name evidence="2" type="ORF">KCH_62240</name>
</gene>
<proteinExistence type="predicted"/>
<keyword evidence="3" id="KW-1185">Reference proteome</keyword>
<comment type="caution">
    <text evidence="2">The sequence shown here is derived from an EMBL/GenBank/DDBJ whole genome shotgun (WGS) entry which is preliminary data.</text>
</comment>
<protein>
    <recommendedName>
        <fullName evidence="1">Effector-associated domain-containing protein</fullName>
    </recommendedName>
</protein>
<evidence type="ECO:0000313" key="3">
    <source>
        <dbReference type="Proteomes" id="UP000027178"/>
    </source>
</evidence>
<dbReference type="OrthoDB" id="4078882at2"/>
<dbReference type="EMBL" id="JNBY01000126">
    <property type="protein sequence ID" value="KDN82070.1"/>
    <property type="molecule type" value="Genomic_DNA"/>
</dbReference>
<dbReference type="Gene3D" id="3.40.50.300">
    <property type="entry name" value="P-loop containing nucleotide triphosphate hydrolases"/>
    <property type="match status" value="1"/>
</dbReference>
<name>A0A066YVV2_9ACTN</name>
<sequence length="346" mass="38083">MNLSGPDFQRVVTVVAQLYDLDALRFDLRGIEHSLRALPGGRTMEAVVQDVVDDAERTGWLPDLLTMLAACRYPGVCEVAGELLAKQAGPPDQPDPFLMDLVGQRLCVDRALLRSHFKDLVSASRSRVLVVNGQRPCGKSFTYFFVTHIAAREGTFRPVLIDLALWRRPCTPYHLMASIARQLGLAAPAVDPSAEDGGEAVDLVDWLVGELGRDSSPDCRYVFVIDSVDRVRMLEETESLISFLAGAALREKIPGLRVVLLGYSRLDLSPLDSVLSEVVRPVDEQVVRELFLRLADLAEVDLDRDAAALAAEHVFRLLPADPGQRLGELSNAIRTVEEGLFGRVVM</sequence>
<organism evidence="2 3">
    <name type="scientific">Kitasatospora cheerisanensis KCTC 2395</name>
    <dbReference type="NCBI Taxonomy" id="1348663"/>
    <lineage>
        <taxon>Bacteria</taxon>
        <taxon>Bacillati</taxon>
        <taxon>Actinomycetota</taxon>
        <taxon>Actinomycetes</taxon>
        <taxon>Kitasatosporales</taxon>
        <taxon>Streptomycetaceae</taxon>
        <taxon>Kitasatospora</taxon>
    </lineage>
</organism>
<dbReference type="RefSeq" id="WP_035867888.1">
    <property type="nucleotide sequence ID" value="NZ_KK853997.1"/>
</dbReference>
<dbReference type="HOGENOM" id="CLU_801172_0_0_11"/>
<evidence type="ECO:0000313" key="2">
    <source>
        <dbReference type="EMBL" id="KDN82070.1"/>
    </source>
</evidence>
<dbReference type="SUPFAM" id="SSF52540">
    <property type="entry name" value="P-loop containing nucleoside triphosphate hydrolases"/>
    <property type="match status" value="1"/>
</dbReference>
<dbReference type="InterPro" id="IPR027417">
    <property type="entry name" value="P-loop_NTPase"/>
</dbReference>
<dbReference type="Pfam" id="PF19955">
    <property type="entry name" value="EAD1"/>
    <property type="match status" value="1"/>
</dbReference>
<evidence type="ECO:0000259" key="1">
    <source>
        <dbReference type="Pfam" id="PF19955"/>
    </source>
</evidence>
<dbReference type="PATRIC" id="fig|1348663.4.peg.6023"/>
<feature type="domain" description="Effector-associated" evidence="1">
    <location>
        <begin position="1"/>
        <end position="75"/>
    </location>
</feature>
<reference evidence="2 3" key="1">
    <citation type="submission" date="2014-05" db="EMBL/GenBank/DDBJ databases">
        <title>Draft Genome Sequence of Kitasatospora cheerisanensis KCTC 2395.</title>
        <authorList>
            <person name="Nam D.H."/>
        </authorList>
    </citation>
    <scope>NUCLEOTIDE SEQUENCE [LARGE SCALE GENOMIC DNA]</scope>
    <source>
        <strain evidence="2 3">KCTC 2395</strain>
    </source>
</reference>
<accession>A0A066YVV2</accession>
<dbReference type="AlphaFoldDB" id="A0A066YVV2"/>
<dbReference type="InterPro" id="IPR045430">
    <property type="entry name" value="EAD1"/>
</dbReference>